<dbReference type="Gene3D" id="1.25.10.10">
    <property type="entry name" value="Leucine-rich Repeat Variant"/>
    <property type="match status" value="2"/>
</dbReference>
<evidence type="ECO:0000256" key="5">
    <source>
        <dbReference type="ARBA" id="ARBA00022927"/>
    </source>
</evidence>
<dbReference type="InterPro" id="IPR011989">
    <property type="entry name" value="ARM-like"/>
</dbReference>
<evidence type="ECO:0000259" key="6">
    <source>
        <dbReference type="PROSITE" id="PS50166"/>
    </source>
</evidence>
<reference evidence="7" key="1">
    <citation type="submission" date="2016-10" db="EMBL/GenBank/DDBJ databases">
        <authorList>
            <person name="Benchimol M."/>
            <person name="Almeida L.G."/>
            <person name="Vasconcelos A.T."/>
            <person name="Perreira-Neves A."/>
            <person name="Rosa I.A."/>
            <person name="Tasca T."/>
            <person name="Bogo M.R."/>
            <person name="de Souza W."/>
        </authorList>
    </citation>
    <scope>NUCLEOTIDE SEQUENCE [LARGE SCALE GENOMIC DNA]</scope>
    <source>
        <strain evidence="7">K</strain>
    </source>
</reference>
<dbReference type="OrthoDB" id="7862313at2759"/>
<sequence>MSEIQGANLRDLFIKSLSPEISPEERQCVTEGLLLMYTNPQSSLDLLQFLMNEPNETIRKAASIGLKKSLSNNWKKVLVTSQFHEPILNALILIFQNETNLLIRHLLVQSIIPIFKTDAGSWPQLFELITNLTNDKSRPDAVEFAIYLISYLVPYIAPAVTSANLGLFLSLCEFAFESNNQDLIDTACGLVAVLVREVDEQEIPLLTPVFSKLLEVYASFLPTEYGQRISNKISFAFVAYAYPFPDEVILSKLFEVVPQNPVLAFGPIHQFIESKGKKLQPLLPNIIQQTLAVATTLFEDAPLEDNSDAMYVLYAIEVCASTMKKRVFFSQLLQSISTNTMQESIISAMAISRVIHNSSESVTKNLSHLSRFFLNILQIPHICAKEIAADSIKEIAPLLEEGHSTIAIQFMTPLIELLNCNEPELLKYVLLALRKLFVCCDIEVNLISPALQGLCRLLQAPAPVPSAIVFDAISSLVFSAGEDVAPFVETLFPLIVQTASMPEENDPNLKANAIEALSNLLRFTNSGDDSINKALSIIVCAGQTNDFDIRGAVMISLSNLLTVNLPQLVNFAEPIHTMISVYINEEIQEDPQVEEPDFDEDGDDEEIERMFSANQSQINSLTNTLLLIKNIYKLYPQLAPQSPLEWYNFSINCMKSITDDLTVAATLASLYIVMKAAADPNPFLTALRENFTNSSAVIVACCFKVITRFLENNIPLNEEIIKFTIDAGRKALAGGLDCQDLDVLASDNSDLTLSMQVNRFFAELATKMPQAFPINEYIDHGKHVEGEFEISQYIGVLRQYYINFGQNMHKIAKSKMIRTFISNLEICNFTVIPEPLIALRNVLERENSIIAQHLGGIISFIQSLFEQENEGQVHYWSTMTNAVSFLCSLMKMNTESFDFNTWLPHILAILPVKGDEMEAEHIYSTLLWLIQNNPNIVGQCSTELIRIFAQTLGLKEKMLTSFNLSQETLQGIVRILVNLLQTIPGGNDILTGSFTDPLSYNRCQARISPQQ</sequence>
<dbReference type="GeneID" id="94839942"/>
<comment type="subcellular location">
    <subcellularLocation>
        <location evidence="1">Cytoplasm</location>
    </subcellularLocation>
</comment>
<dbReference type="Proteomes" id="UP000179807">
    <property type="component" value="Unassembled WGS sequence"/>
</dbReference>
<dbReference type="PANTHER" id="PTHR10527">
    <property type="entry name" value="IMPORTIN BETA"/>
    <property type="match status" value="1"/>
</dbReference>
<evidence type="ECO:0000313" key="8">
    <source>
        <dbReference type="Proteomes" id="UP000179807"/>
    </source>
</evidence>
<dbReference type="GO" id="GO:0031267">
    <property type="term" value="F:small GTPase binding"/>
    <property type="evidence" value="ECO:0007669"/>
    <property type="project" value="InterPro"/>
</dbReference>
<keyword evidence="3" id="KW-0963">Cytoplasm</keyword>
<dbReference type="AlphaFoldDB" id="A0A1J4K2W2"/>
<keyword evidence="8" id="KW-1185">Reference proteome</keyword>
<dbReference type="RefSeq" id="XP_068358442.1">
    <property type="nucleotide sequence ID" value="XM_068505238.1"/>
</dbReference>
<evidence type="ECO:0000313" key="7">
    <source>
        <dbReference type="EMBL" id="OHT05306.1"/>
    </source>
</evidence>
<accession>A0A1J4K2W2</accession>
<dbReference type="PROSITE" id="PS50166">
    <property type="entry name" value="IMPORTIN_B_NT"/>
    <property type="match status" value="1"/>
</dbReference>
<dbReference type="GO" id="GO:0006606">
    <property type="term" value="P:protein import into nucleus"/>
    <property type="evidence" value="ECO:0007669"/>
    <property type="project" value="InterPro"/>
</dbReference>
<dbReference type="InterPro" id="IPR001494">
    <property type="entry name" value="Importin-beta_N"/>
</dbReference>
<evidence type="ECO:0000256" key="3">
    <source>
        <dbReference type="ARBA" id="ARBA00022490"/>
    </source>
</evidence>
<dbReference type="GO" id="GO:0005737">
    <property type="term" value="C:cytoplasm"/>
    <property type="evidence" value="ECO:0007669"/>
    <property type="project" value="UniProtKB-SubCell"/>
</dbReference>
<evidence type="ECO:0000256" key="1">
    <source>
        <dbReference type="ARBA" id="ARBA00004496"/>
    </source>
</evidence>
<proteinExistence type="predicted"/>
<keyword evidence="2" id="KW-0813">Transport</keyword>
<dbReference type="InterPro" id="IPR016024">
    <property type="entry name" value="ARM-type_fold"/>
</dbReference>
<dbReference type="InterPro" id="IPR040122">
    <property type="entry name" value="Importin_beta"/>
</dbReference>
<name>A0A1J4K2W2_9EUKA</name>
<comment type="caution">
    <text evidence="7">The sequence shown here is derived from an EMBL/GenBank/DDBJ whole genome shotgun (WGS) entry which is preliminary data.</text>
</comment>
<dbReference type="VEuPathDB" id="TrichDB:TRFO_26922"/>
<dbReference type="EMBL" id="MLAK01000761">
    <property type="protein sequence ID" value="OHT05306.1"/>
    <property type="molecule type" value="Genomic_DNA"/>
</dbReference>
<feature type="domain" description="Importin N-terminal" evidence="6">
    <location>
        <begin position="29"/>
        <end position="113"/>
    </location>
</feature>
<evidence type="ECO:0000256" key="2">
    <source>
        <dbReference type="ARBA" id="ARBA00022448"/>
    </source>
</evidence>
<protein>
    <recommendedName>
        <fullName evidence="6">Importin N-terminal domain-containing protein</fullName>
    </recommendedName>
</protein>
<gene>
    <name evidence="7" type="ORF">TRFO_26922</name>
</gene>
<keyword evidence="5" id="KW-0653">Protein transport</keyword>
<evidence type="ECO:0000256" key="4">
    <source>
        <dbReference type="ARBA" id="ARBA00022737"/>
    </source>
</evidence>
<keyword evidence="4" id="KW-0677">Repeat</keyword>
<dbReference type="SUPFAM" id="SSF48371">
    <property type="entry name" value="ARM repeat"/>
    <property type="match status" value="1"/>
</dbReference>
<organism evidence="7 8">
    <name type="scientific">Tritrichomonas foetus</name>
    <dbReference type="NCBI Taxonomy" id="1144522"/>
    <lineage>
        <taxon>Eukaryota</taxon>
        <taxon>Metamonada</taxon>
        <taxon>Parabasalia</taxon>
        <taxon>Tritrichomonadida</taxon>
        <taxon>Tritrichomonadidae</taxon>
        <taxon>Tritrichomonas</taxon>
    </lineage>
</organism>